<gene>
    <name evidence="2" type="ORF">KFK09_010690</name>
</gene>
<dbReference type="Proteomes" id="UP000829196">
    <property type="component" value="Unassembled WGS sequence"/>
</dbReference>
<keyword evidence="1" id="KW-0812">Transmembrane</keyword>
<keyword evidence="1" id="KW-0472">Membrane</keyword>
<feature type="transmembrane region" description="Helical" evidence="1">
    <location>
        <begin position="7"/>
        <end position="31"/>
    </location>
</feature>
<sequence>MEGNSSALYCGFGFALDGPLVIVMLLCYSLAYVGNCHGEVHQAFLDLCHAFIFSKEKKRCIDCTRCFFGSFVAVRLRSFDDFPFLSDWKLRNFDRKQEQELAGCGRHGAAWKALATAGNRCVCVPWSACLGVHQSPALGTHTHTFPRTNPYPMGMYAHDLVGGYGRLEKMTKNLKTIHPWHTAFKKRGKWVGVGGYNIPKVTIGGCGWAKPASTERGYPMGTQPRPHVALWCTCTATAPSMRYWKRTSGLICEMIEQRRI</sequence>
<proteinExistence type="predicted"/>
<evidence type="ECO:0000313" key="3">
    <source>
        <dbReference type="Proteomes" id="UP000829196"/>
    </source>
</evidence>
<keyword evidence="1" id="KW-1133">Transmembrane helix</keyword>
<protein>
    <submittedName>
        <fullName evidence="2">Uncharacterized protein</fullName>
    </submittedName>
</protein>
<comment type="caution">
    <text evidence="2">The sequence shown here is derived from an EMBL/GenBank/DDBJ whole genome shotgun (WGS) entry which is preliminary data.</text>
</comment>
<dbReference type="EMBL" id="JAGYWB010000009">
    <property type="protein sequence ID" value="KAI0510090.1"/>
    <property type="molecule type" value="Genomic_DNA"/>
</dbReference>
<dbReference type="AlphaFoldDB" id="A0A8T3BCT9"/>
<organism evidence="2 3">
    <name type="scientific">Dendrobium nobile</name>
    <name type="common">Orchid</name>
    <dbReference type="NCBI Taxonomy" id="94219"/>
    <lineage>
        <taxon>Eukaryota</taxon>
        <taxon>Viridiplantae</taxon>
        <taxon>Streptophyta</taxon>
        <taxon>Embryophyta</taxon>
        <taxon>Tracheophyta</taxon>
        <taxon>Spermatophyta</taxon>
        <taxon>Magnoliopsida</taxon>
        <taxon>Liliopsida</taxon>
        <taxon>Asparagales</taxon>
        <taxon>Orchidaceae</taxon>
        <taxon>Epidendroideae</taxon>
        <taxon>Malaxideae</taxon>
        <taxon>Dendrobiinae</taxon>
        <taxon>Dendrobium</taxon>
    </lineage>
</organism>
<evidence type="ECO:0000256" key="1">
    <source>
        <dbReference type="SAM" id="Phobius"/>
    </source>
</evidence>
<evidence type="ECO:0000313" key="2">
    <source>
        <dbReference type="EMBL" id="KAI0510090.1"/>
    </source>
</evidence>
<reference evidence="2" key="1">
    <citation type="journal article" date="2022" name="Front. Genet.">
        <title>Chromosome-Scale Assembly of the Dendrobium nobile Genome Provides Insights Into the Molecular Mechanism of the Biosynthesis of the Medicinal Active Ingredient of Dendrobium.</title>
        <authorList>
            <person name="Xu Q."/>
            <person name="Niu S.-C."/>
            <person name="Li K.-L."/>
            <person name="Zheng P.-J."/>
            <person name="Zhang X.-J."/>
            <person name="Jia Y."/>
            <person name="Liu Y."/>
            <person name="Niu Y.-X."/>
            <person name="Yu L.-H."/>
            <person name="Chen D.-F."/>
            <person name="Zhang G.-Q."/>
        </authorList>
    </citation>
    <scope>NUCLEOTIDE SEQUENCE</scope>
    <source>
        <tissue evidence="2">Leaf</tissue>
    </source>
</reference>
<keyword evidence="3" id="KW-1185">Reference proteome</keyword>
<accession>A0A8T3BCT9</accession>
<name>A0A8T3BCT9_DENNO</name>